<reference evidence="2 3" key="1">
    <citation type="submission" date="2018-03" db="EMBL/GenBank/DDBJ databases">
        <title>Genomic Encyclopedia of Archaeal and Bacterial Type Strains, Phase II (KMG-II): from individual species to whole genera.</title>
        <authorList>
            <person name="Goeker M."/>
        </authorList>
    </citation>
    <scope>NUCLEOTIDE SEQUENCE [LARGE SCALE GENOMIC DNA]</scope>
    <source>
        <strain evidence="2 3">DSM 27267</strain>
    </source>
</reference>
<dbReference type="EMBL" id="BLAU01000001">
    <property type="protein sequence ID" value="GET22587.1"/>
    <property type="molecule type" value="Genomic_DNA"/>
</dbReference>
<name>A0A2P8CAK1_9BACT</name>
<proteinExistence type="predicted"/>
<protein>
    <submittedName>
        <fullName evidence="2">Uncharacterized protein</fullName>
    </submittedName>
</protein>
<reference evidence="1 4" key="2">
    <citation type="submission" date="2019-10" db="EMBL/GenBank/DDBJ databases">
        <title>Prolixibacter strains distinguished by the presence of nitrate reductase genes were adept at nitrate-dependent anaerobic corrosion of metallic iron and carbon steel.</title>
        <authorList>
            <person name="Iino T."/>
            <person name="Shono N."/>
            <person name="Ito K."/>
            <person name="Nakamura R."/>
            <person name="Sueoka K."/>
            <person name="Harayama S."/>
            <person name="Ohkuma M."/>
        </authorList>
    </citation>
    <scope>NUCLEOTIDE SEQUENCE [LARGE SCALE GENOMIC DNA]</scope>
    <source>
        <strain evidence="1 4">MIC1-1</strain>
    </source>
</reference>
<gene>
    <name evidence="2" type="ORF">CLV93_107102</name>
    <name evidence="1" type="ORF">JCM18694_28330</name>
</gene>
<accession>A0A2P8CAK1</accession>
<sequence length="304" mass="35341">MKVSVIITLLTLINVHLYAKTAQDEKKPTILFAPNWKVNTTVVYKGEIQRSIKRDDYTWTGQYTSNQTLTVKAKTDSSYTVNWEAAGFPINVFQEFPGPMYDWFQEWSEGKKLNLKIRFSNLGVPVAVENIDSVRSFYQSMVDEFIKELASRDVSPLNKDRVKQSLLNMKTLVIPSDAFPQVFISNFNLLFPLYGKTFFANQNEKITDYRKLPTMGFAVPIQIHTQLSKEPNNIYQLTSNQAPLPYDKWRIRPSGYSSIDFDYTDSLDFQYDAVKQWINYAKHSMNFHRNNFSDNFTISYTKVN</sequence>
<dbReference type="Proteomes" id="UP000396862">
    <property type="component" value="Unassembled WGS sequence"/>
</dbReference>
<dbReference type="RefSeq" id="WP_106542792.1">
    <property type="nucleotide sequence ID" value="NZ_BLAU01000001.1"/>
</dbReference>
<evidence type="ECO:0000313" key="4">
    <source>
        <dbReference type="Proteomes" id="UP000396862"/>
    </source>
</evidence>
<dbReference type="EMBL" id="PYGC01000007">
    <property type="protein sequence ID" value="PSK81990.1"/>
    <property type="molecule type" value="Genomic_DNA"/>
</dbReference>
<evidence type="ECO:0000313" key="2">
    <source>
        <dbReference type="EMBL" id="PSK81990.1"/>
    </source>
</evidence>
<dbReference type="OrthoDB" id="9923762at2"/>
<keyword evidence="4" id="KW-1185">Reference proteome</keyword>
<evidence type="ECO:0000313" key="3">
    <source>
        <dbReference type="Proteomes" id="UP000240621"/>
    </source>
</evidence>
<comment type="caution">
    <text evidence="2">The sequence shown here is derived from an EMBL/GenBank/DDBJ whole genome shotgun (WGS) entry which is preliminary data.</text>
</comment>
<dbReference type="Proteomes" id="UP000240621">
    <property type="component" value="Unassembled WGS sequence"/>
</dbReference>
<dbReference type="AlphaFoldDB" id="A0A2P8CAK1"/>
<organism evidence="2 3">
    <name type="scientific">Prolixibacter denitrificans</name>
    <dbReference type="NCBI Taxonomy" id="1541063"/>
    <lineage>
        <taxon>Bacteria</taxon>
        <taxon>Pseudomonadati</taxon>
        <taxon>Bacteroidota</taxon>
        <taxon>Bacteroidia</taxon>
        <taxon>Marinilabiliales</taxon>
        <taxon>Prolixibacteraceae</taxon>
        <taxon>Prolixibacter</taxon>
    </lineage>
</organism>
<evidence type="ECO:0000313" key="1">
    <source>
        <dbReference type="EMBL" id="GET22587.1"/>
    </source>
</evidence>